<evidence type="ECO:0000313" key="1">
    <source>
        <dbReference type="EMBL" id="QDC36669.1"/>
    </source>
</evidence>
<reference evidence="1 2" key="1">
    <citation type="submission" date="2019-06" db="EMBL/GenBank/DDBJ databases">
        <title>Genome organization and adaptive potential of archetypical organophosphate degarding Sphingobium fuliginis ATCC 27551.</title>
        <authorList>
            <person name="Sarwar A."/>
            <person name="Parthasarathy S."/>
            <person name="Singh C."/>
            <person name="Siddavattam D."/>
        </authorList>
    </citation>
    <scope>NUCLEOTIDE SEQUENCE [LARGE SCALE GENOMIC DNA]</scope>
    <source>
        <strain evidence="1 2">ATCC 27551</strain>
    </source>
</reference>
<name>A0A5B8CBQ0_SPHSA</name>
<sequence length="66" mass="7155">MIAAFDALRETGRERCRNSGSGMLPSQPAIANPSSRILEIDRDDGALLAKHNMALAILFILCSRKA</sequence>
<dbReference type="RefSeq" id="WP_140041732.1">
    <property type="nucleotide sequence ID" value="NZ_CP041016.1"/>
</dbReference>
<dbReference type="KEGG" id="sufl:FIL70_04875"/>
<gene>
    <name evidence="1" type="ORF">FIL70_04875</name>
</gene>
<accession>A0A5B8CBQ0</accession>
<protein>
    <submittedName>
        <fullName evidence="1">Uncharacterized protein</fullName>
    </submittedName>
</protein>
<dbReference type="Proteomes" id="UP000311469">
    <property type="component" value="Chromosome cSF1"/>
</dbReference>
<dbReference type="AlphaFoldDB" id="A0A5B8CBQ0"/>
<organism evidence="1 2">
    <name type="scientific">Sphingobium fuliginis ATCC 27551</name>
    <dbReference type="NCBI Taxonomy" id="1208342"/>
    <lineage>
        <taxon>Bacteria</taxon>
        <taxon>Pseudomonadati</taxon>
        <taxon>Pseudomonadota</taxon>
        <taxon>Alphaproteobacteria</taxon>
        <taxon>Sphingomonadales</taxon>
        <taxon>Sphingomonadaceae</taxon>
        <taxon>Sphingobium</taxon>
    </lineage>
</organism>
<evidence type="ECO:0000313" key="2">
    <source>
        <dbReference type="Proteomes" id="UP000311469"/>
    </source>
</evidence>
<dbReference type="EMBL" id="CP041016">
    <property type="protein sequence ID" value="QDC36669.1"/>
    <property type="molecule type" value="Genomic_DNA"/>
</dbReference>
<proteinExistence type="predicted"/>